<proteinExistence type="predicted"/>
<keyword evidence="3" id="KW-1185">Reference proteome</keyword>
<evidence type="ECO:0000256" key="1">
    <source>
        <dbReference type="SAM" id="MobiDB-lite"/>
    </source>
</evidence>
<evidence type="ECO:0000313" key="3">
    <source>
        <dbReference type="Proteomes" id="UP001465976"/>
    </source>
</evidence>
<feature type="compositionally biased region" description="Polar residues" evidence="1">
    <location>
        <begin position="26"/>
        <end position="35"/>
    </location>
</feature>
<comment type="caution">
    <text evidence="2">The sequence shown here is derived from an EMBL/GenBank/DDBJ whole genome shotgun (WGS) entry which is preliminary data.</text>
</comment>
<protein>
    <submittedName>
        <fullName evidence="2">Uncharacterized protein</fullName>
    </submittedName>
</protein>
<sequence length="130" mass="14126">MSLLSSNRTLDRHHHNDPGIDPTLLSPDSPQGAENSSSLASISLSDDSTKPSPAIPYTSEYSYPEELYISPNWWDIPSTGQEAPYTARSVHSTDAVLNYPMSPVFSFSDSLGSESSLVDFIGLYVRVGSN</sequence>
<dbReference type="EMBL" id="JBAHYK010002833">
    <property type="protein sequence ID" value="KAL0564350.1"/>
    <property type="molecule type" value="Genomic_DNA"/>
</dbReference>
<accession>A0ABR3ENE8</accession>
<reference evidence="2 3" key="1">
    <citation type="submission" date="2024-02" db="EMBL/GenBank/DDBJ databases">
        <title>A draft genome for the cacao thread blight pathogen Marasmius crinis-equi.</title>
        <authorList>
            <person name="Cohen S.P."/>
            <person name="Baruah I.K."/>
            <person name="Amoako-Attah I."/>
            <person name="Bukari Y."/>
            <person name="Meinhardt L.W."/>
            <person name="Bailey B.A."/>
        </authorList>
    </citation>
    <scope>NUCLEOTIDE SEQUENCE [LARGE SCALE GENOMIC DNA]</scope>
    <source>
        <strain evidence="2 3">GH-76</strain>
    </source>
</reference>
<organism evidence="2 3">
    <name type="scientific">Marasmius crinis-equi</name>
    <dbReference type="NCBI Taxonomy" id="585013"/>
    <lineage>
        <taxon>Eukaryota</taxon>
        <taxon>Fungi</taxon>
        <taxon>Dikarya</taxon>
        <taxon>Basidiomycota</taxon>
        <taxon>Agaricomycotina</taxon>
        <taxon>Agaricomycetes</taxon>
        <taxon>Agaricomycetidae</taxon>
        <taxon>Agaricales</taxon>
        <taxon>Marasmiineae</taxon>
        <taxon>Marasmiaceae</taxon>
        <taxon>Marasmius</taxon>
    </lineage>
</organism>
<gene>
    <name evidence="2" type="ORF">V5O48_017698</name>
</gene>
<evidence type="ECO:0000313" key="2">
    <source>
        <dbReference type="EMBL" id="KAL0564350.1"/>
    </source>
</evidence>
<feature type="compositionally biased region" description="Low complexity" evidence="1">
    <location>
        <begin position="36"/>
        <end position="46"/>
    </location>
</feature>
<name>A0ABR3ENE8_9AGAR</name>
<dbReference type="Proteomes" id="UP001465976">
    <property type="component" value="Unassembled WGS sequence"/>
</dbReference>
<feature type="region of interest" description="Disordered" evidence="1">
    <location>
        <begin position="1"/>
        <end position="57"/>
    </location>
</feature>